<keyword evidence="5" id="KW-0396">Initiation factor</keyword>
<evidence type="ECO:0000256" key="1">
    <source>
        <dbReference type="ARBA" id="ARBA00022845"/>
    </source>
</evidence>
<reference evidence="5 6" key="1">
    <citation type="submission" date="2019-02" db="EMBL/GenBank/DDBJ databases">
        <title>Isolation and identification of novel species under the genus Muribaculum.</title>
        <authorList>
            <person name="Miyake S."/>
            <person name="Ding Y."/>
            <person name="Low A."/>
            <person name="Soh M."/>
            <person name="Seedorf H."/>
        </authorList>
    </citation>
    <scope>NUCLEOTIDE SEQUENCE [LARGE SCALE GENOMIC DNA]</scope>
    <source>
        <strain evidence="5 6">TLL-A4</strain>
    </source>
</reference>
<organism evidence="5 6">
    <name type="scientific">Muribaculum gordoncarteri</name>
    <dbReference type="NCBI Taxonomy" id="2530390"/>
    <lineage>
        <taxon>Bacteria</taxon>
        <taxon>Pseudomonadati</taxon>
        <taxon>Bacteroidota</taxon>
        <taxon>Bacteroidia</taxon>
        <taxon>Bacteroidales</taxon>
        <taxon>Muribaculaceae</taxon>
        <taxon>Muribaculum</taxon>
    </lineage>
</organism>
<evidence type="ECO:0000256" key="3">
    <source>
        <dbReference type="SAM" id="MobiDB-lite"/>
    </source>
</evidence>
<gene>
    <name evidence="5" type="ORF">E7746_00840</name>
</gene>
<keyword evidence="2" id="KW-0648">Protein biosynthesis</keyword>
<proteinExistence type="predicted"/>
<evidence type="ECO:0000313" key="5">
    <source>
        <dbReference type="EMBL" id="QCD34529.1"/>
    </source>
</evidence>
<dbReference type="Proteomes" id="UP000297031">
    <property type="component" value="Chromosome"/>
</dbReference>
<dbReference type="CDD" id="cd11567">
    <property type="entry name" value="YciH_like"/>
    <property type="match status" value="1"/>
</dbReference>
<dbReference type="Gene3D" id="3.30.780.10">
    <property type="entry name" value="SUI1-like domain"/>
    <property type="match status" value="1"/>
</dbReference>
<keyword evidence="1" id="KW-0810">Translation regulation</keyword>
<dbReference type="GO" id="GO:0006417">
    <property type="term" value="P:regulation of translation"/>
    <property type="evidence" value="ECO:0007669"/>
    <property type="project" value="UniProtKB-KW"/>
</dbReference>
<dbReference type="InterPro" id="IPR001950">
    <property type="entry name" value="SUI1"/>
</dbReference>
<feature type="region of interest" description="Disordered" evidence="3">
    <location>
        <begin position="14"/>
        <end position="35"/>
    </location>
</feature>
<dbReference type="AlphaFoldDB" id="A0A4P7VP96"/>
<evidence type="ECO:0000313" key="6">
    <source>
        <dbReference type="Proteomes" id="UP000297031"/>
    </source>
</evidence>
<dbReference type="InterPro" id="IPR036877">
    <property type="entry name" value="SUI1_dom_sf"/>
</dbReference>
<evidence type="ECO:0000259" key="4">
    <source>
        <dbReference type="PROSITE" id="PS50296"/>
    </source>
</evidence>
<evidence type="ECO:0000256" key="2">
    <source>
        <dbReference type="ARBA" id="ARBA00022917"/>
    </source>
</evidence>
<dbReference type="Pfam" id="PF01253">
    <property type="entry name" value="SUI1"/>
    <property type="match status" value="1"/>
</dbReference>
<accession>A0A4P7VP96</accession>
<sequence length="117" mass="12408">MNIDLQSVLQDFLDRNPDLPEGDDNDVSAENADTRPAAVSADRLDIILEKKGRGGKKATIITGFTGSDSELAELASALKRKLATGGSARGGEILIQGDRRNDVLAALNSLGYKGRII</sequence>
<dbReference type="SUPFAM" id="SSF55159">
    <property type="entry name" value="eIF1-like"/>
    <property type="match status" value="1"/>
</dbReference>
<name>A0A4P7VP96_9BACT</name>
<dbReference type="InterPro" id="IPR005872">
    <property type="entry name" value="SUI1_arc_bac"/>
</dbReference>
<keyword evidence="6" id="KW-1185">Reference proteome</keyword>
<feature type="domain" description="SUI1" evidence="4">
    <location>
        <begin position="45"/>
        <end position="111"/>
    </location>
</feature>
<protein>
    <submittedName>
        <fullName evidence="5">Translation initiation factor</fullName>
    </submittedName>
</protein>
<dbReference type="GO" id="GO:0003743">
    <property type="term" value="F:translation initiation factor activity"/>
    <property type="evidence" value="ECO:0007669"/>
    <property type="project" value="UniProtKB-KW"/>
</dbReference>
<dbReference type="KEGG" id="mgod:E7746_00840"/>
<dbReference type="PROSITE" id="PS50296">
    <property type="entry name" value="SUI1"/>
    <property type="match status" value="1"/>
</dbReference>
<dbReference type="OrthoDB" id="9792915at2"/>
<dbReference type="RefSeq" id="WP_136409538.1">
    <property type="nucleotide sequence ID" value="NZ_CP039393.1"/>
</dbReference>
<dbReference type="EMBL" id="CP039393">
    <property type="protein sequence ID" value="QCD34529.1"/>
    <property type="molecule type" value="Genomic_DNA"/>
</dbReference>